<comment type="caution">
    <text evidence="1">The sequence shown here is derived from an EMBL/GenBank/DDBJ whole genome shotgun (WGS) entry which is preliminary data.</text>
</comment>
<name>A0A9Q0H3C9_9MAGN</name>
<dbReference type="AlphaFoldDB" id="A0A9Q0H3C9"/>
<organism evidence="1 2">
    <name type="scientific">Protea cynaroides</name>
    <dbReference type="NCBI Taxonomy" id="273540"/>
    <lineage>
        <taxon>Eukaryota</taxon>
        <taxon>Viridiplantae</taxon>
        <taxon>Streptophyta</taxon>
        <taxon>Embryophyta</taxon>
        <taxon>Tracheophyta</taxon>
        <taxon>Spermatophyta</taxon>
        <taxon>Magnoliopsida</taxon>
        <taxon>Proteales</taxon>
        <taxon>Proteaceae</taxon>
        <taxon>Protea</taxon>
    </lineage>
</organism>
<evidence type="ECO:0000313" key="2">
    <source>
        <dbReference type="Proteomes" id="UP001141806"/>
    </source>
</evidence>
<protein>
    <submittedName>
        <fullName evidence="1">Uncharacterized protein</fullName>
    </submittedName>
</protein>
<reference evidence="1" key="1">
    <citation type="journal article" date="2023" name="Plant J.">
        <title>The genome of the king protea, Protea cynaroides.</title>
        <authorList>
            <person name="Chang J."/>
            <person name="Duong T.A."/>
            <person name="Schoeman C."/>
            <person name="Ma X."/>
            <person name="Roodt D."/>
            <person name="Barker N."/>
            <person name="Li Z."/>
            <person name="Van de Peer Y."/>
            <person name="Mizrachi E."/>
        </authorList>
    </citation>
    <scope>NUCLEOTIDE SEQUENCE</scope>
    <source>
        <tissue evidence="1">Young leaves</tissue>
    </source>
</reference>
<accession>A0A9Q0H3C9</accession>
<evidence type="ECO:0000313" key="1">
    <source>
        <dbReference type="EMBL" id="KAJ4958439.1"/>
    </source>
</evidence>
<dbReference type="EMBL" id="JAMYWD010000010">
    <property type="protein sequence ID" value="KAJ4958439.1"/>
    <property type="molecule type" value="Genomic_DNA"/>
</dbReference>
<keyword evidence="2" id="KW-1185">Reference proteome</keyword>
<gene>
    <name evidence="1" type="ORF">NE237_025550</name>
</gene>
<dbReference type="Proteomes" id="UP001141806">
    <property type="component" value="Unassembled WGS sequence"/>
</dbReference>
<proteinExistence type="predicted"/>
<sequence>MPSCYHSYYMGRNGRNQMLSTLRSQQEGDLLPSSIQRILKLDETPLKHSHPLPSKLLKHTGAVGCANYTTGPYHTINGVRIGCGWCHQLHLTTAAPLNKMQLVVAVALLSMAKSPLRTSGVLSSLVLRALGACGALGLRLYTDPNHVQLDDIHLVRI</sequence>